<reference evidence="2" key="1">
    <citation type="submission" date="2020-05" db="EMBL/GenBank/DDBJ databases">
        <authorList>
            <person name="Chiriac C."/>
            <person name="Salcher M."/>
            <person name="Ghai R."/>
            <person name="Kavagutti S V."/>
        </authorList>
    </citation>
    <scope>NUCLEOTIDE SEQUENCE</scope>
</reference>
<dbReference type="AlphaFoldDB" id="A0A6J6FD20"/>
<evidence type="ECO:0000256" key="1">
    <source>
        <dbReference type="SAM" id="MobiDB-lite"/>
    </source>
</evidence>
<sequence>MDALVDVIHSNFFLFAALKREPTAFPVPLSVTPTKPNAPNGSAAEALSPIPTEGIPAAETRDSAFPIFAPSDATITPPISEPSAMSRNFLRASVADVGVVITIL</sequence>
<proteinExistence type="predicted"/>
<name>A0A6J6FD20_9ZZZZ</name>
<organism evidence="2">
    <name type="scientific">freshwater metagenome</name>
    <dbReference type="NCBI Taxonomy" id="449393"/>
    <lineage>
        <taxon>unclassified sequences</taxon>
        <taxon>metagenomes</taxon>
        <taxon>ecological metagenomes</taxon>
    </lineage>
</organism>
<protein>
    <submittedName>
        <fullName evidence="2">Unannotated protein</fullName>
    </submittedName>
</protein>
<evidence type="ECO:0000313" key="2">
    <source>
        <dbReference type="EMBL" id="CAB4584804.1"/>
    </source>
</evidence>
<dbReference type="EMBL" id="CAEZTT010000175">
    <property type="protein sequence ID" value="CAB4584804.1"/>
    <property type="molecule type" value="Genomic_DNA"/>
</dbReference>
<gene>
    <name evidence="2" type="ORF">UFOPK1726_01157</name>
</gene>
<accession>A0A6J6FD20</accession>
<feature type="region of interest" description="Disordered" evidence="1">
    <location>
        <begin position="33"/>
        <end position="55"/>
    </location>
</feature>